<evidence type="ECO:0000313" key="2">
    <source>
        <dbReference type="Proteomes" id="UP000242329"/>
    </source>
</evidence>
<dbReference type="Gene3D" id="3.40.50.300">
    <property type="entry name" value="P-loop containing nucleotide triphosphate hydrolases"/>
    <property type="match status" value="1"/>
</dbReference>
<keyword evidence="2" id="KW-1185">Reference proteome</keyword>
<dbReference type="Gene3D" id="3.30.420.280">
    <property type="match status" value="1"/>
</dbReference>
<gene>
    <name evidence="1" type="ORF">SAMN02745221_01997</name>
</gene>
<dbReference type="AlphaFoldDB" id="A0A1M5RBV1"/>
<proteinExistence type="predicted"/>
<reference evidence="2" key="1">
    <citation type="submission" date="2016-11" db="EMBL/GenBank/DDBJ databases">
        <authorList>
            <person name="Varghese N."/>
            <person name="Submissions S."/>
        </authorList>
    </citation>
    <scope>NUCLEOTIDE SEQUENCE [LARGE SCALE GENOMIC DNA]</scope>
    <source>
        <strain evidence="2">DSM 11003</strain>
    </source>
</reference>
<name>A0A1M5RBV1_9FIRM</name>
<dbReference type="OrthoDB" id="4498710at2"/>
<evidence type="ECO:0000313" key="1">
    <source>
        <dbReference type="EMBL" id="SHH23824.1"/>
    </source>
</evidence>
<dbReference type="Pfam" id="PF03237">
    <property type="entry name" value="Terminase_6N"/>
    <property type="match status" value="1"/>
</dbReference>
<dbReference type="RefSeq" id="WP_073093341.1">
    <property type="nucleotide sequence ID" value="NZ_FQWY01000046.1"/>
</dbReference>
<organism evidence="1 2">
    <name type="scientific">Thermosyntropha lipolytica DSM 11003</name>
    <dbReference type="NCBI Taxonomy" id="1123382"/>
    <lineage>
        <taxon>Bacteria</taxon>
        <taxon>Bacillati</taxon>
        <taxon>Bacillota</taxon>
        <taxon>Clostridia</taxon>
        <taxon>Eubacteriales</taxon>
        <taxon>Syntrophomonadaceae</taxon>
        <taxon>Thermosyntropha</taxon>
    </lineage>
</organism>
<dbReference type="NCBIfam" id="TIGR01547">
    <property type="entry name" value="phage_term_2"/>
    <property type="match status" value="1"/>
</dbReference>
<dbReference type="InterPro" id="IPR027417">
    <property type="entry name" value="P-loop_NTPase"/>
</dbReference>
<dbReference type="STRING" id="1123382.SAMN02745221_01997"/>
<dbReference type="InterPro" id="IPR006437">
    <property type="entry name" value="Phage_terminase_lsu"/>
</dbReference>
<sequence>MEIVNSLSEKQLGSILQADRRINIWSGAVRSGKTVASLVRWLEFLAAGPPGPVMMVGKTERSLKRNILDLLAEWLPGAVTVNLGRGEAWILGRQCYLASANDERAEAKLRGITLAGAYGDEVSTWPESFFRQLLARLSLPGAMFFGTTNPDGPRHWLKREFLDRADELDLAVFDFSLFDNPFLPVSYVDALKAEYTGVWYRRFVLGEWCAAEGMVYDCFDEKRHVVGEFPVTGEAVIGVDYGASNPACFVLVIASSRSGPFYVAREFYHDPARTLRQKTDEELAADLECFAAMSPVPVKHVFVDPSAVSFIQACRRRRLPVARANNKVLPGIRLLHNLLAQEKVLIHKDCRALIDDIYSYSWDSRAQTHGEDKPVKSDAVSHAVDALRYAVASFYTPPAAGRTAQQELPWPLQDDAVATDYLSWR</sequence>
<dbReference type="EMBL" id="FQWY01000046">
    <property type="protein sequence ID" value="SHH23824.1"/>
    <property type="molecule type" value="Genomic_DNA"/>
</dbReference>
<protein>
    <submittedName>
        <fullName evidence="1">Phage terminase, large subunit, PBSX family</fullName>
    </submittedName>
</protein>
<dbReference type="Proteomes" id="UP000242329">
    <property type="component" value="Unassembled WGS sequence"/>
</dbReference>
<accession>A0A1M5RBV1</accession>